<dbReference type="InterPro" id="IPR025662">
    <property type="entry name" value="Sigma_54_int_dom_ATP-bd_1"/>
</dbReference>
<organism evidence="8 9">
    <name type="scientific">Akkermansia glycaniphila</name>
    <dbReference type="NCBI Taxonomy" id="1679444"/>
    <lineage>
        <taxon>Bacteria</taxon>
        <taxon>Pseudomonadati</taxon>
        <taxon>Verrucomicrobiota</taxon>
        <taxon>Verrucomicrobiia</taxon>
        <taxon>Verrucomicrobiales</taxon>
        <taxon>Akkermansiaceae</taxon>
        <taxon>Akkermansia</taxon>
    </lineage>
</organism>
<evidence type="ECO:0000256" key="2">
    <source>
        <dbReference type="ARBA" id="ARBA00022840"/>
    </source>
</evidence>
<protein>
    <submittedName>
        <fullName evidence="8">Fis bacterial regulatory protein hth signature</fullName>
    </submittedName>
</protein>
<dbReference type="EMBL" id="LT629973">
    <property type="protein sequence ID" value="SEH96494.1"/>
    <property type="molecule type" value="Genomic_DNA"/>
</dbReference>
<dbReference type="KEGG" id="agl:PYTT_2138"/>
<dbReference type="Pfam" id="PF25601">
    <property type="entry name" value="AAA_lid_14"/>
    <property type="match status" value="1"/>
</dbReference>
<proteinExistence type="predicted"/>
<dbReference type="GO" id="GO:0005524">
    <property type="term" value="F:ATP binding"/>
    <property type="evidence" value="ECO:0007669"/>
    <property type="project" value="UniProtKB-KW"/>
</dbReference>
<dbReference type="GO" id="GO:0006355">
    <property type="term" value="P:regulation of DNA-templated transcription"/>
    <property type="evidence" value="ECO:0007669"/>
    <property type="project" value="InterPro"/>
</dbReference>
<dbReference type="Gene3D" id="1.10.8.60">
    <property type="match status" value="1"/>
</dbReference>
<name>A0A1C7PC43_9BACT</name>
<dbReference type="InterPro" id="IPR002078">
    <property type="entry name" value="Sigma_54_int"/>
</dbReference>
<dbReference type="Pfam" id="PF00158">
    <property type="entry name" value="Sigma54_activat"/>
    <property type="match status" value="1"/>
</dbReference>
<dbReference type="PANTHER" id="PTHR32071:SF122">
    <property type="entry name" value="SIGMA FACTOR"/>
    <property type="match status" value="1"/>
</dbReference>
<dbReference type="InterPro" id="IPR025943">
    <property type="entry name" value="Sigma_54_int_dom_ATP-bd_2"/>
</dbReference>
<keyword evidence="6" id="KW-0175">Coiled coil</keyword>
<dbReference type="InterPro" id="IPR025944">
    <property type="entry name" value="Sigma_54_int_dom_CS"/>
</dbReference>
<reference evidence="9" key="1">
    <citation type="submission" date="2016-09" db="EMBL/GenBank/DDBJ databases">
        <authorList>
            <person name="Koehorst J."/>
        </authorList>
    </citation>
    <scope>NUCLEOTIDE SEQUENCE [LARGE SCALE GENOMIC DNA]</scope>
</reference>
<dbReference type="Pfam" id="PF01590">
    <property type="entry name" value="GAF"/>
    <property type="match status" value="1"/>
</dbReference>
<keyword evidence="1" id="KW-0547">Nucleotide-binding</keyword>
<dbReference type="InterPro" id="IPR002197">
    <property type="entry name" value="HTH_Fis"/>
</dbReference>
<dbReference type="InterPro" id="IPR009057">
    <property type="entry name" value="Homeodomain-like_sf"/>
</dbReference>
<evidence type="ECO:0000256" key="1">
    <source>
        <dbReference type="ARBA" id="ARBA00022741"/>
    </source>
</evidence>
<evidence type="ECO:0000313" key="9">
    <source>
        <dbReference type="Proteomes" id="UP000176204"/>
    </source>
</evidence>
<dbReference type="SUPFAM" id="SSF55781">
    <property type="entry name" value="GAF domain-like"/>
    <property type="match status" value="1"/>
</dbReference>
<dbReference type="AlphaFoldDB" id="A0A1C7PC43"/>
<dbReference type="PROSITE" id="PS50045">
    <property type="entry name" value="SIGMA54_INTERACT_4"/>
    <property type="match status" value="1"/>
</dbReference>
<dbReference type="OrthoDB" id="9802354at2"/>
<keyword evidence="5" id="KW-0804">Transcription</keyword>
<dbReference type="PROSITE" id="PS00675">
    <property type="entry name" value="SIGMA54_INTERACT_1"/>
    <property type="match status" value="1"/>
</dbReference>
<dbReference type="SUPFAM" id="SSF52540">
    <property type="entry name" value="P-loop containing nucleoside triphosphate hydrolases"/>
    <property type="match status" value="1"/>
</dbReference>
<feature type="domain" description="Sigma-54 factor interaction" evidence="7">
    <location>
        <begin position="205"/>
        <end position="434"/>
    </location>
</feature>
<dbReference type="InterPro" id="IPR003593">
    <property type="entry name" value="AAA+_ATPase"/>
</dbReference>
<dbReference type="Gene3D" id="1.10.10.60">
    <property type="entry name" value="Homeodomain-like"/>
    <property type="match status" value="1"/>
</dbReference>
<dbReference type="PANTHER" id="PTHR32071">
    <property type="entry name" value="TRANSCRIPTIONAL REGULATORY PROTEIN"/>
    <property type="match status" value="1"/>
</dbReference>
<keyword evidence="9" id="KW-1185">Reference proteome</keyword>
<dbReference type="SMART" id="SM00382">
    <property type="entry name" value="AAA"/>
    <property type="match status" value="1"/>
</dbReference>
<dbReference type="SUPFAM" id="SSF46689">
    <property type="entry name" value="Homeodomain-like"/>
    <property type="match status" value="1"/>
</dbReference>
<dbReference type="Pfam" id="PF02954">
    <property type="entry name" value="HTH_8"/>
    <property type="match status" value="1"/>
</dbReference>
<dbReference type="InterPro" id="IPR029016">
    <property type="entry name" value="GAF-like_dom_sf"/>
</dbReference>
<evidence type="ECO:0000259" key="7">
    <source>
        <dbReference type="PROSITE" id="PS50045"/>
    </source>
</evidence>
<dbReference type="InterPro" id="IPR058031">
    <property type="entry name" value="AAA_lid_NorR"/>
</dbReference>
<evidence type="ECO:0000313" key="8">
    <source>
        <dbReference type="EMBL" id="SEH96494.1"/>
    </source>
</evidence>
<sequence length="526" mass="57682">MLPPSQVNLAEELAGDSLELRVLSSISKVLVKRRDVGELLEEALNILQGQLGFVRGALSLLRGDSLVVEASCGLSPDEKERGTYHLGEGITGQVGKTGEPAVIPDTRMDGRFLNRTGARHEGESESFLCVPVIHSGQVVGTLSMDFPVQLPDTLSKLMKLLVVVANILADAVESVRLYFAERQSLERENDRLRLELGEQSSSAAIIGHSSAMRSVHLEIAQVARSSATVLLRGESGTGKELIAQAIHNGSDRRHGPFVAVNCAALPEGLIESELFGHEKGAFTGAHKQRIGRFEMASTGTLFLDEIGDISLQTQVKLLRVLQERVFERVGSQEPISTNARIIAATSRDLEQKMRDGEFREDLYYRLNVFPIHVPALRARKSDIVSLADFFLAKYNKVYNKKVVRLSTPAIDMLMSYHWPGNVRELENMIERAVIVSSSGVINSFDLPASLQTEAATGTAPVKTLSVSHEQTAGLERLTASFETELIAAALKRSKGNVASAARELQTTVRKLHYRIKQLRIAPSQYK</sequence>
<evidence type="ECO:0000256" key="4">
    <source>
        <dbReference type="ARBA" id="ARBA00023125"/>
    </source>
</evidence>
<dbReference type="PROSITE" id="PS00676">
    <property type="entry name" value="SIGMA54_INTERACT_2"/>
    <property type="match status" value="1"/>
</dbReference>
<dbReference type="PRINTS" id="PR01590">
    <property type="entry name" value="HTHFIS"/>
</dbReference>
<dbReference type="Gene3D" id="3.30.450.40">
    <property type="match status" value="1"/>
</dbReference>
<evidence type="ECO:0000256" key="3">
    <source>
        <dbReference type="ARBA" id="ARBA00023015"/>
    </source>
</evidence>
<dbReference type="RefSeq" id="WP_067775185.1">
    <property type="nucleotide sequence ID" value="NZ_LIGX01000021.1"/>
</dbReference>
<dbReference type="SMART" id="SM00065">
    <property type="entry name" value="GAF"/>
    <property type="match status" value="1"/>
</dbReference>
<dbReference type="InterPro" id="IPR003018">
    <property type="entry name" value="GAF"/>
</dbReference>
<evidence type="ECO:0000256" key="6">
    <source>
        <dbReference type="SAM" id="Coils"/>
    </source>
</evidence>
<dbReference type="InterPro" id="IPR027417">
    <property type="entry name" value="P-loop_NTPase"/>
</dbReference>
<dbReference type="CDD" id="cd00009">
    <property type="entry name" value="AAA"/>
    <property type="match status" value="1"/>
</dbReference>
<dbReference type="Proteomes" id="UP000176204">
    <property type="component" value="Chromosome I"/>
</dbReference>
<dbReference type="GO" id="GO:0043565">
    <property type="term" value="F:sequence-specific DNA binding"/>
    <property type="evidence" value="ECO:0007669"/>
    <property type="project" value="InterPro"/>
</dbReference>
<evidence type="ECO:0000256" key="5">
    <source>
        <dbReference type="ARBA" id="ARBA00023163"/>
    </source>
</evidence>
<dbReference type="PROSITE" id="PS00688">
    <property type="entry name" value="SIGMA54_INTERACT_3"/>
    <property type="match status" value="1"/>
</dbReference>
<dbReference type="Gene3D" id="3.40.50.300">
    <property type="entry name" value="P-loop containing nucleotide triphosphate hydrolases"/>
    <property type="match status" value="1"/>
</dbReference>
<gene>
    <name evidence="8" type="ORF">PYTT_2138</name>
</gene>
<keyword evidence="3" id="KW-0805">Transcription regulation</keyword>
<keyword evidence="2" id="KW-0067">ATP-binding</keyword>
<feature type="coiled-coil region" evidence="6">
    <location>
        <begin position="175"/>
        <end position="202"/>
    </location>
</feature>
<dbReference type="STRING" id="1679444.PYTT_2138"/>
<keyword evidence="4" id="KW-0238">DNA-binding</keyword>
<accession>A0A1C7PC43</accession>
<dbReference type="FunFam" id="3.40.50.300:FF:000006">
    <property type="entry name" value="DNA-binding transcriptional regulator NtrC"/>
    <property type="match status" value="1"/>
</dbReference>